<dbReference type="CDD" id="cd00586">
    <property type="entry name" value="4HBT"/>
    <property type="match status" value="1"/>
</dbReference>
<keyword evidence="2" id="KW-0378">Hydrolase</keyword>
<comment type="similarity">
    <text evidence="1">Belongs to the 4-hydroxybenzoyl-CoA thioesterase family.</text>
</comment>
<dbReference type="Gene3D" id="3.10.129.10">
    <property type="entry name" value="Hotdog Thioesterase"/>
    <property type="match status" value="1"/>
</dbReference>
<accession>A0A1Y2C544</accession>
<dbReference type="InterPro" id="IPR029069">
    <property type="entry name" value="HotDog_dom_sf"/>
</dbReference>
<keyword evidence="3" id="KW-0413">Isomerase</keyword>
<sequence length="171" mass="19590">MDSKQTSLPPKVASLLKSFPTVLTLDVLWGDMDANQHVNNTKYLSYTETARVQYLETIRSQRDDPAMATIIPMVKENVIKYKFPVTYPDTVSVGVRVDPKSIKPDRFDFICLIVSQKHNIVVCDVRTHIVAFDLSTNRKANMSDEFLKGLEQWERRVDSGWELVVEENAQL</sequence>
<evidence type="ECO:0000256" key="2">
    <source>
        <dbReference type="ARBA" id="ARBA00022801"/>
    </source>
</evidence>
<keyword evidence="4" id="KW-1185">Reference proteome</keyword>
<dbReference type="Proteomes" id="UP000193642">
    <property type="component" value="Unassembled WGS sequence"/>
</dbReference>
<dbReference type="PANTHER" id="PTHR31793">
    <property type="entry name" value="4-HYDROXYBENZOYL-COA THIOESTERASE FAMILY MEMBER"/>
    <property type="match status" value="1"/>
</dbReference>
<dbReference type="PANTHER" id="PTHR31793:SF27">
    <property type="entry name" value="NOVEL THIOESTERASE SUPERFAMILY DOMAIN AND SAPOSIN A-TYPE DOMAIN CONTAINING PROTEIN (0610012H03RIK)"/>
    <property type="match status" value="1"/>
</dbReference>
<organism evidence="3 4">
    <name type="scientific">Rhizoclosmatium globosum</name>
    <dbReference type="NCBI Taxonomy" id="329046"/>
    <lineage>
        <taxon>Eukaryota</taxon>
        <taxon>Fungi</taxon>
        <taxon>Fungi incertae sedis</taxon>
        <taxon>Chytridiomycota</taxon>
        <taxon>Chytridiomycota incertae sedis</taxon>
        <taxon>Chytridiomycetes</taxon>
        <taxon>Chytridiales</taxon>
        <taxon>Chytriomycetaceae</taxon>
        <taxon>Rhizoclosmatium</taxon>
    </lineage>
</organism>
<evidence type="ECO:0000313" key="4">
    <source>
        <dbReference type="Proteomes" id="UP000193642"/>
    </source>
</evidence>
<dbReference type="GO" id="GO:0047617">
    <property type="term" value="F:fatty acyl-CoA hydrolase activity"/>
    <property type="evidence" value="ECO:0007669"/>
    <property type="project" value="TreeGrafter"/>
</dbReference>
<dbReference type="EMBL" id="MCGO01000029">
    <property type="protein sequence ID" value="ORY42149.1"/>
    <property type="molecule type" value="Genomic_DNA"/>
</dbReference>
<evidence type="ECO:0000256" key="1">
    <source>
        <dbReference type="ARBA" id="ARBA00005953"/>
    </source>
</evidence>
<dbReference type="SUPFAM" id="SSF54637">
    <property type="entry name" value="Thioesterase/thiol ester dehydrase-isomerase"/>
    <property type="match status" value="1"/>
</dbReference>
<evidence type="ECO:0000313" key="3">
    <source>
        <dbReference type="EMBL" id="ORY42149.1"/>
    </source>
</evidence>
<comment type="caution">
    <text evidence="3">The sequence shown here is derived from an EMBL/GenBank/DDBJ whole genome shotgun (WGS) entry which is preliminary data.</text>
</comment>
<gene>
    <name evidence="3" type="ORF">BCR33DRAFT_786381</name>
</gene>
<name>A0A1Y2C544_9FUNG</name>
<dbReference type="OrthoDB" id="5538558at2759"/>
<dbReference type="GO" id="GO:0016853">
    <property type="term" value="F:isomerase activity"/>
    <property type="evidence" value="ECO:0007669"/>
    <property type="project" value="UniProtKB-KW"/>
</dbReference>
<dbReference type="AlphaFoldDB" id="A0A1Y2C544"/>
<dbReference type="InterPro" id="IPR050563">
    <property type="entry name" value="4-hydroxybenzoyl-CoA_TE"/>
</dbReference>
<reference evidence="3 4" key="1">
    <citation type="submission" date="2016-07" db="EMBL/GenBank/DDBJ databases">
        <title>Pervasive Adenine N6-methylation of Active Genes in Fungi.</title>
        <authorList>
            <consortium name="DOE Joint Genome Institute"/>
            <person name="Mondo S.J."/>
            <person name="Dannebaum R.O."/>
            <person name="Kuo R.C."/>
            <person name="Labutti K."/>
            <person name="Haridas S."/>
            <person name="Kuo A."/>
            <person name="Salamov A."/>
            <person name="Ahrendt S.R."/>
            <person name="Lipzen A."/>
            <person name="Sullivan W."/>
            <person name="Andreopoulos W.B."/>
            <person name="Clum A."/>
            <person name="Lindquist E."/>
            <person name="Daum C."/>
            <person name="Ramamoorthy G.K."/>
            <person name="Gryganskyi A."/>
            <person name="Culley D."/>
            <person name="Magnuson J.K."/>
            <person name="James T.Y."/>
            <person name="O'Malley M.A."/>
            <person name="Stajich J.E."/>
            <person name="Spatafora J.W."/>
            <person name="Visel A."/>
            <person name="Grigoriev I.V."/>
        </authorList>
    </citation>
    <scope>NUCLEOTIDE SEQUENCE [LARGE SCALE GENOMIC DNA]</scope>
    <source>
        <strain evidence="3 4">JEL800</strain>
    </source>
</reference>
<dbReference type="Pfam" id="PF13279">
    <property type="entry name" value="4HBT_2"/>
    <property type="match status" value="1"/>
</dbReference>
<protein>
    <submittedName>
        <fullName evidence="3">Thioesterase/thiol ester dehydrase-isomerase</fullName>
    </submittedName>
</protein>
<proteinExistence type="inferred from homology"/>